<sequence>MQNKKKQIKDDKDDGEFDAKELFRDAYSKVNNKRSLRKRANFDRHSSASPSRQERRRHSKSTTI</sequence>
<evidence type="ECO:0000256" key="1">
    <source>
        <dbReference type="SAM" id="MobiDB-lite"/>
    </source>
</evidence>
<reference evidence="2 3" key="1">
    <citation type="submission" date="2024-04" db="EMBL/GenBank/DDBJ databases">
        <title>genome sequences of Mucor flavus KT1a and Helicostylum pulchrum KT1b strains isolation_sourced from the surface of a dry-aged beef.</title>
        <authorList>
            <person name="Toyotome T."/>
            <person name="Hosono M."/>
            <person name="Torimaru M."/>
            <person name="Fukuda K."/>
            <person name="Mikami N."/>
        </authorList>
    </citation>
    <scope>NUCLEOTIDE SEQUENCE [LARGE SCALE GENOMIC DNA]</scope>
    <source>
        <strain evidence="2 3">KT1b</strain>
    </source>
</reference>
<name>A0ABP9XVF1_9FUNG</name>
<accession>A0ABP9XVF1</accession>
<protein>
    <submittedName>
        <fullName evidence="2">Uncharacterized protein</fullName>
    </submittedName>
</protein>
<organism evidence="2 3">
    <name type="scientific">Helicostylum pulchrum</name>
    <dbReference type="NCBI Taxonomy" id="562976"/>
    <lineage>
        <taxon>Eukaryota</taxon>
        <taxon>Fungi</taxon>
        <taxon>Fungi incertae sedis</taxon>
        <taxon>Mucoromycota</taxon>
        <taxon>Mucoromycotina</taxon>
        <taxon>Mucoromycetes</taxon>
        <taxon>Mucorales</taxon>
        <taxon>Mucorineae</taxon>
        <taxon>Mucoraceae</taxon>
        <taxon>Helicostylum</taxon>
    </lineage>
</organism>
<dbReference type="Proteomes" id="UP001476247">
    <property type="component" value="Unassembled WGS sequence"/>
</dbReference>
<feature type="region of interest" description="Disordered" evidence="1">
    <location>
        <begin position="32"/>
        <end position="64"/>
    </location>
</feature>
<proteinExistence type="predicted"/>
<gene>
    <name evidence="2" type="ORF">HPULCUR_003690</name>
</gene>
<keyword evidence="3" id="KW-1185">Reference proteome</keyword>
<dbReference type="EMBL" id="BAABUJ010000009">
    <property type="protein sequence ID" value="GAA5798290.1"/>
    <property type="molecule type" value="Genomic_DNA"/>
</dbReference>
<evidence type="ECO:0000313" key="2">
    <source>
        <dbReference type="EMBL" id="GAA5798290.1"/>
    </source>
</evidence>
<comment type="caution">
    <text evidence="2">The sequence shown here is derived from an EMBL/GenBank/DDBJ whole genome shotgun (WGS) entry which is preliminary data.</text>
</comment>
<evidence type="ECO:0000313" key="3">
    <source>
        <dbReference type="Proteomes" id="UP001476247"/>
    </source>
</evidence>
<feature type="compositionally biased region" description="Basic residues" evidence="1">
    <location>
        <begin position="54"/>
        <end position="64"/>
    </location>
</feature>